<reference evidence="1" key="1">
    <citation type="submission" date="2023-05" db="EMBL/GenBank/DDBJ databases">
        <title>Metabolic capabilities are highly conserved among human nasal-associated Corynebacterium species in pangenomic analyses.</title>
        <authorList>
            <person name="Tran T.H."/>
            <person name="Roberts A.Q."/>
            <person name="Escapa I.F."/>
            <person name="Gao W."/>
            <person name="Conlan S."/>
            <person name="Kong H."/>
            <person name="Segre J.A."/>
            <person name="Kelly M.S."/>
            <person name="Lemon K.P."/>
        </authorList>
    </citation>
    <scope>NUCLEOTIDE SEQUENCE</scope>
    <source>
        <strain evidence="1">KPL2773</strain>
    </source>
</reference>
<sequence>MSNVDFDYEALREGFRHVVHADNEHQHAHAADRPVYPSQAAGQGFSHYGARIAAALEAVHAQGSARIYRRQQTAQSGIVECDNFCVRDDHNAAPFSAQQVGRVR</sequence>
<dbReference type="GeneID" id="42782403"/>
<evidence type="ECO:0000313" key="2">
    <source>
        <dbReference type="Proteomes" id="UP001224412"/>
    </source>
</evidence>
<dbReference type="EMBL" id="JASNVH010000006">
    <property type="protein sequence ID" value="MDK4306849.1"/>
    <property type="molecule type" value="Genomic_DNA"/>
</dbReference>
<dbReference type="AlphaFoldDB" id="A0AAP4BPD4"/>
<proteinExistence type="predicted"/>
<comment type="caution">
    <text evidence="1">The sequence shown here is derived from an EMBL/GenBank/DDBJ whole genome shotgun (WGS) entry which is preliminary data.</text>
</comment>
<evidence type="ECO:0000313" key="1">
    <source>
        <dbReference type="EMBL" id="MDK4306849.1"/>
    </source>
</evidence>
<protein>
    <submittedName>
        <fullName evidence="1">Uncharacterized protein</fullName>
    </submittedName>
</protein>
<organism evidence="1 2">
    <name type="scientific">Corynebacterium pseudodiphtheriticum</name>
    <dbReference type="NCBI Taxonomy" id="37637"/>
    <lineage>
        <taxon>Bacteria</taxon>
        <taxon>Bacillati</taxon>
        <taxon>Actinomycetota</taxon>
        <taxon>Actinomycetes</taxon>
        <taxon>Mycobacteriales</taxon>
        <taxon>Corynebacteriaceae</taxon>
        <taxon>Corynebacterium</taxon>
    </lineage>
</organism>
<dbReference type="RefSeq" id="WP_035000469.1">
    <property type="nucleotide sequence ID" value="NZ_CP091863.1"/>
</dbReference>
<gene>
    <name evidence="1" type="ORF">QPX42_04685</name>
</gene>
<dbReference type="Proteomes" id="UP001224412">
    <property type="component" value="Unassembled WGS sequence"/>
</dbReference>
<name>A0AAP4BPD4_9CORY</name>
<accession>A0AAP4BPD4</accession>